<evidence type="ECO:0000256" key="2">
    <source>
        <dbReference type="ARBA" id="ARBA00034301"/>
    </source>
</evidence>
<dbReference type="Proteomes" id="UP000271031">
    <property type="component" value="Unassembled WGS sequence"/>
</dbReference>
<name>A0A3M8DPI3_9BACL</name>
<evidence type="ECO:0000313" key="6">
    <source>
        <dbReference type="Proteomes" id="UP000271031"/>
    </source>
</evidence>
<keyword evidence="5" id="KW-0378">Hydrolase</keyword>
<comment type="caution">
    <text evidence="5">The sequence shown here is derived from an EMBL/GenBank/DDBJ whole genome shotgun (WGS) entry which is preliminary data.</text>
</comment>
<evidence type="ECO:0000256" key="3">
    <source>
        <dbReference type="ARBA" id="ARBA00048505"/>
    </source>
</evidence>
<dbReference type="SMART" id="SM00849">
    <property type="entry name" value="Lactamase_B"/>
    <property type="match status" value="1"/>
</dbReference>
<dbReference type="Gene3D" id="3.60.15.10">
    <property type="entry name" value="Ribonuclease Z/Hydroxyacylglutathione hydrolase-like"/>
    <property type="match status" value="1"/>
</dbReference>
<protein>
    <submittedName>
        <fullName evidence="5">MBL fold metallo-hydrolase</fullName>
    </submittedName>
</protein>
<evidence type="ECO:0000256" key="1">
    <source>
        <dbReference type="ARBA" id="ARBA00034221"/>
    </source>
</evidence>
<evidence type="ECO:0000313" key="5">
    <source>
        <dbReference type="EMBL" id="RNB90046.1"/>
    </source>
</evidence>
<dbReference type="OrthoDB" id="9802248at2"/>
<sequence>MGGRLVEIDDYIPVTSVSSGQGEEVGHDLYCFCIQVVNVCFVGNPGKPDGWVLVDTGMPKSADLIRSAAEERFGPNARPRAIILTHGHFDHIGAVRELAQHWDVPVYAHELELPYLTGKADYPEPDATVEGGLVAKMSPLFPNEGIDISDHLQKLPSDGSIPNMPEWRWLHTPGHAPGHISLFREKDRMLIAGDAFITVRQDALFKVITQMQEISGPPRYLTTDWHAAKESVRKLQALLPSAAVTGHGPPVSGTTLREGLTALANEFDRVAVPDYGRYVGSTYS</sequence>
<feature type="domain" description="Metallo-beta-lactamase" evidence="4">
    <location>
        <begin position="36"/>
        <end position="247"/>
    </location>
</feature>
<dbReference type="SUPFAM" id="SSF56281">
    <property type="entry name" value="Metallo-hydrolase/oxidoreductase"/>
    <property type="match status" value="1"/>
</dbReference>
<dbReference type="InterPro" id="IPR001279">
    <property type="entry name" value="Metallo-B-lactamas"/>
</dbReference>
<comment type="catalytic activity">
    <reaction evidence="3">
        <text>3',5'-cyclic UMP + H2O = UMP + H(+)</text>
        <dbReference type="Rhea" id="RHEA:70575"/>
        <dbReference type="ChEBI" id="CHEBI:15377"/>
        <dbReference type="ChEBI" id="CHEBI:15378"/>
        <dbReference type="ChEBI" id="CHEBI:57865"/>
        <dbReference type="ChEBI" id="CHEBI:184387"/>
    </reaction>
    <physiologicalReaction direction="left-to-right" evidence="3">
        <dbReference type="Rhea" id="RHEA:70576"/>
    </physiologicalReaction>
</comment>
<dbReference type="InterPro" id="IPR036866">
    <property type="entry name" value="RibonucZ/Hydroxyglut_hydro"/>
</dbReference>
<organism evidence="5 6">
    <name type="scientific">Brevibacillus fluminis</name>
    <dbReference type="NCBI Taxonomy" id="511487"/>
    <lineage>
        <taxon>Bacteria</taxon>
        <taxon>Bacillati</taxon>
        <taxon>Bacillota</taxon>
        <taxon>Bacilli</taxon>
        <taxon>Bacillales</taxon>
        <taxon>Paenibacillaceae</taxon>
        <taxon>Brevibacillus</taxon>
    </lineage>
</organism>
<dbReference type="InterPro" id="IPR050855">
    <property type="entry name" value="NDM-1-like"/>
</dbReference>
<keyword evidence="6" id="KW-1185">Reference proteome</keyword>
<comment type="function">
    <text evidence="2">Counteracts the endogenous Pycsar antiviral defense system. Phosphodiesterase that enables metal-dependent hydrolysis of host cyclic nucleotide Pycsar defense signals such as cCMP and cUMP.</text>
</comment>
<proteinExistence type="predicted"/>
<gene>
    <name evidence="5" type="ORF">EDM56_12470</name>
</gene>
<dbReference type="GO" id="GO:0016787">
    <property type="term" value="F:hydrolase activity"/>
    <property type="evidence" value="ECO:0007669"/>
    <property type="project" value="UniProtKB-KW"/>
</dbReference>
<dbReference type="PANTHER" id="PTHR42951">
    <property type="entry name" value="METALLO-BETA-LACTAMASE DOMAIN-CONTAINING"/>
    <property type="match status" value="1"/>
</dbReference>
<accession>A0A3M8DPI3</accession>
<dbReference type="EMBL" id="RHHQ01000008">
    <property type="protein sequence ID" value="RNB90046.1"/>
    <property type="molecule type" value="Genomic_DNA"/>
</dbReference>
<reference evidence="5 6" key="1">
    <citation type="submission" date="2018-10" db="EMBL/GenBank/DDBJ databases">
        <title>Phylogenomics of Brevibacillus.</title>
        <authorList>
            <person name="Dunlap C."/>
        </authorList>
    </citation>
    <scope>NUCLEOTIDE SEQUENCE [LARGE SCALE GENOMIC DNA]</scope>
    <source>
        <strain evidence="5 6">JCM 15716</strain>
    </source>
</reference>
<dbReference type="Pfam" id="PF00753">
    <property type="entry name" value="Lactamase_B"/>
    <property type="match status" value="1"/>
</dbReference>
<comment type="catalytic activity">
    <reaction evidence="1">
        <text>3',5'-cyclic CMP + H2O = CMP + H(+)</text>
        <dbReference type="Rhea" id="RHEA:72675"/>
        <dbReference type="ChEBI" id="CHEBI:15377"/>
        <dbReference type="ChEBI" id="CHEBI:15378"/>
        <dbReference type="ChEBI" id="CHEBI:58003"/>
        <dbReference type="ChEBI" id="CHEBI:60377"/>
    </reaction>
    <physiologicalReaction direction="left-to-right" evidence="1">
        <dbReference type="Rhea" id="RHEA:72676"/>
    </physiologicalReaction>
</comment>
<evidence type="ECO:0000259" key="4">
    <source>
        <dbReference type="SMART" id="SM00849"/>
    </source>
</evidence>
<dbReference type="AlphaFoldDB" id="A0A3M8DPI3"/>
<dbReference type="PANTHER" id="PTHR42951:SF17">
    <property type="entry name" value="METALLO-BETA-LACTAMASE DOMAIN-CONTAINING PROTEIN"/>
    <property type="match status" value="1"/>
</dbReference>
<dbReference type="CDD" id="cd07721">
    <property type="entry name" value="yflN-like_MBL-fold"/>
    <property type="match status" value="1"/>
</dbReference>